<proteinExistence type="predicted"/>
<protein>
    <recommendedName>
        <fullName evidence="3">Reverse transcriptase domain-containing protein</fullName>
    </recommendedName>
</protein>
<feature type="region of interest" description="Disordered" evidence="1">
    <location>
        <begin position="48"/>
        <end position="70"/>
    </location>
</feature>
<reference evidence="2" key="1">
    <citation type="submission" date="2019-05" db="EMBL/GenBank/DDBJ databases">
        <title>The de novo reference genome and transcriptome assemblies of the wild tomato species Solanum chilense.</title>
        <authorList>
            <person name="Stam R."/>
            <person name="Nosenko T."/>
            <person name="Hoerger A.C."/>
            <person name="Stephan W."/>
            <person name="Seidel M.A."/>
            <person name="Kuhn J.M.M."/>
            <person name="Haberer G."/>
            <person name="Tellier A."/>
        </authorList>
    </citation>
    <scope>NUCLEOTIDE SEQUENCE</scope>
    <source>
        <tissue evidence="2">Mature leaves</tissue>
    </source>
</reference>
<sequence>MPNTLRGREPLFPYDHELERTLRNMNRNFGINDDDPNKNIPAPVYVHGQLLPADPGENQQRGQNPAPRPQEYYRGYDNIEDADGPLVLPHLPVGHTVVVTRESVSSSWNRFTSFLESVPNHRIDDESLKEYFYRGHDDNNKPVLDTIAGGSYGEFPYAEIAQKLENISWNNKAWSTRKSDIGRNTFAVQSTNNPATDKIPEEMAQMITEFGLAQTRRIGAKAKYTKVGSMVTITVRFIMSKMKTTTATTTSIGVTMVIEMIEMGPMFLLNCEVTQWDGGDSMAGVEDMLHKMIRRFDASDEHMKELSTDLEVRSLQFVKALCDLGASIDLMPLMIYKKWGLGDPKPTATWLLMADRIVKRPIGILHDVLVKVESFIFPGDFIILYCEVNFEEPIILGSPFLATR</sequence>
<comment type="caution">
    <text evidence="2">The sequence shown here is derived from an EMBL/GenBank/DDBJ whole genome shotgun (WGS) entry which is preliminary data.</text>
</comment>
<organism evidence="2">
    <name type="scientific">Solanum chilense</name>
    <name type="common">Tomato</name>
    <name type="synonym">Lycopersicon chilense</name>
    <dbReference type="NCBI Taxonomy" id="4083"/>
    <lineage>
        <taxon>Eukaryota</taxon>
        <taxon>Viridiplantae</taxon>
        <taxon>Streptophyta</taxon>
        <taxon>Embryophyta</taxon>
        <taxon>Tracheophyta</taxon>
        <taxon>Spermatophyta</taxon>
        <taxon>Magnoliopsida</taxon>
        <taxon>eudicotyledons</taxon>
        <taxon>Gunneridae</taxon>
        <taxon>Pentapetalae</taxon>
        <taxon>asterids</taxon>
        <taxon>lamiids</taxon>
        <taxon>Solanales</taxon>
        <taxon>Solanaceae</taxon>
        <taxon>Solanoideae</taxon>
        <taxon>Solaneae</taxon>
        <taxon>Solanum</taxon>
        <taxon>Solanum subgen. Lycopersicon</taxon>
    </lineage>
</organism>
<dbReference type="PANTHER" id="PTHR33067:SF9">
    <property type="entry name" value="RNA-DIRECTED DNA POLYMERASE"/>
    <property type="match status" value="1"/>
</dbReference>
<evidence type="ECO:0008006" key="3">
    <source>
        <dbReference type="Google" id="ProtNLM"/>
    </source>
</evidence>
<accession>A0A6N2C1D0</accession>
<evidence type="ECO:0000256" key="1">
    <source>
        <dbReference type="SAM" id="MobiDB-lite"/>
    </source>
</evidence>
<name>A0A6N2C1D0_SOLCI</name>
<dbReference type="CDD" id="cd00303">
    <property type="entry name" value="retropepsin_like"/>
    <property type="match status" value="1"/>
</dbReference>
<dbReference type="InterPro" id="IPR021109">
    <property type="entry name" value="Peptidase_aspartic_dom_sf"/>
</dbReference>
<gene>
    <name evidence="2" type="ORF">EJD97_024533</name>
</gene>
<dbReference type="EMBL" id="RXGB01000860">
    <property type="protein sequence ID" value="TMX01427.1"/>
    <property type="molecule type" value="Genomic_DNA"/>
</dbReference>
<dbReference type="AlphaFoldDB" id="A0A6N2C1D0"/>
<evidence type="ECO:0000313" key="2">
    <source>
        <dbReference type="EMBL" id="TMX01427.1"/>
    </source>
</evidence>
<dbReference type="Gene3D" id="2.40.70.10">
    <property type="entry name" value="Acid Proteases"/>
    <property type="match status" value="1"/>
</dbReference>
<dbReference type="PANTHER" id="PTHR33067">
    <property type="entry name" value="RNA-DIRECTED DNA POLYMERASE-RELATED"/>
    <property type="match status" value="1"/>
</dbReference>